<keyword evidence="2" id="KW-1185">Reference proteome</keyword>
<comment type="caution">
    <text evidence="1">The sequence shown here is derived from an EMBL/GenBank/DDBJ whole genome shotgun (WGS) entry which is preliminary data.</text>
</comment>
<name>A0A7W7YBZ1_9BACT</name>
<dbReference type="EMBL" id="JACHIG010000005">
    <property type="protein sequence ID" value="MBB5033207.1"/>
    <property type="molecule type" value="Genomic_DNA"/>
</dbReference>
<dbReference type="RefSeq" id="WP_184340119.1">
    <property type="nucleotide sequence ID" value="NZ_JACHIG010000005.1"/>
</dbReference>
<dbReference type="InterPro" id="IPR023107">
    <property type="entry name" value="Atu2299-like_dom_sf"/>
</dbReference>
<dbReference type="InterPro" id="IPR038765">
    <property type="entry name" value="Papain-like_cys_pep_sf"/>
</dbReference>
<organism evidence="1 2">
    <name type="scientific">Prosthecobacter vanneervenii</name>
    <dbReference type="NCBI Taxonomy" id="48466"/>
    <lineage>
        <taxon>Bacteria</taxon>
        <taxon>Pseudomonadati</taxon>
        <taxon>Verrucomicrobiota</taxon>
        <taxon>Verrucomicrobiia</taxon>
        <taxon>Verrucomicrobiales</taxon>
        <taxon>Verrucomicrobiaceae</taxon>
        <taxon>Prosthecobacter</taxon>
    </lineage>
</organism>
<evidence type="ECO:0000313" key="1">
    <source>
        <dbReference type="EMBL" id="MBB5033207.1"/>
    </source>
</evidence>
<proteinExistence type="predicted"/>
<protein>
    <submittedName>
        <fullName evidence="1">Uncharacterized protein</fullName>
    </submittedName>
</protein>
<sequence>MAWNLTGVQRFSKLITGSNVIGAVLLNEFYKIQAQPFVGIAAYCVSTEPKSVLVFADENMDYSVPTDRGFHCWIETDDWIIDFSTPLFPMIARERNFPTPGCKMMQCKRSRAKKALNDLLVTGDFFLDRSAEFTEFTLKKFAAVPLHQDVIEICRQWFVMPPKQMHPKLTLCNQDGEHSCVAFSRFDINGSW</sequence>
<dbReference type="Pfam" id="PF09641">
    <property type="entry name" value="DUF2026"/>
    <property type="match status" value="1"/>
</dbReference>
<gene>
    <name evidence="1" type="ORF">HNQ65_002790</name>
</gene>
<evidence type="ECO:0000313" key="2">
    <source>
        <dbReference type="Proteomes" id="UP000590740"/>
    </source>
</evidence>
<dbReference type="SUPFAM" id="SSF54001">
    <property type="entry name" value="Cysteine proteinases"/>
    <property type="match status" value="1"/>
</dbReference>
<dbReference type="Proteomes" id="UP000590740">
    <property type="component" value="Unassembled WGS sequence"/>
</dbReference>
<dbReference type="Gene3D" id="3.10.550.10">
    <property type="entry name" value="Hypothetical protein Atu2299"/>
    <property type="match status" value="1"/>
</dbReference>
<dbReference type="InterPro" id="IPR018599">
    <property type="entry name" value="DUF2026"/>
</dbReference>
<accession>A0A7W7YBZ1</accession>
<dbReference type="AlphaFoldDB" id="A0A7W7YBZ1"/>
<reference evidence="1 2" key="1">
    <citation type="submission" date="2020-08" db="EMBL/GenBank/DDBJ databases">
        <title>Genomic Encyclopedia of Type Strains, Phase IV (KMG-IV): sequencing the most valuable type-strain genomes for metagenomic binning, comparative biology and taxonomic classification.</title>
        <authorList>
            <person name="Goeker M."/>
        </authorList>
    </citation>
    <scope>NUCLEOTIDE SEQUENCE [LARGE SCALE GENOMIC DNA]</scope>
    <source>
        <strain evidence="1 2">DSM 12252</strain>
    </source>
</reference>